<dbReference type="GO" id="GO:0005886">
    <property type="term" value="C:plasma membrane"/>
    <property type="evidence" value="ECO:0007669"/>
    <property type="project" value="TreeGrafter"/>
</dbReference>
<comment type="subcellular location">
    <subcellularLocation>
        <location evidence="1">Membrane</location>
        <topology evidence="1">Multi-pass membrane protein</topology>
    </subcellularLocation>
</comment>
<keyword evidence="2 5" id="KW-0812">Transmembrane</keyword>
<keyword evidence="3 5" id="KW-1133">Transmembrane helix</keyword>
<reference evidence="7" key="1">
    <citation type="submission" date="2025-08" db="UniProtKB">
        <authorList>
            <consortium name="RefSeq"/>
        </authorList>
    </citation>
    <scope>IDENTIFICATION</scope>
</reference>
<name>A0A6P7XAA9_9AMPH</name>
<dbReference type="AlphaFoldDB" id="A0A6P7XAA9"/>
<organism evidence="6 7">
    <name type="scientific">Microcaecilia unicolor</name>
    <dbReference type="NCBI Taxonomy" id="1415580"/>
    <lineage>
        <taxon>Eukaryota</taxon>
        <taxon>Metazoa</taxon>
        <taxon>Chordata</taxon>
        <taxon>Craniata</taxon>
        <taxon>Vertebrata</taxon>
        <taxon>Euteleostomi</taxon>
        <taxon>Amphibia</taxon>
        <taxon>Gymnophiona</taxon>
        <taxon>Siphonopidae</taxon>
        <taxon>Microcaecilia</taxon>
    </lineage>
</organism>
<evidence type="ECO:0000256" key="3">
    <source>
        <dbReference type="ARBA" id="ARBA00022989"/>
    </source>
</evidence>
<evidence type="ECO:0000256" key="1">
    <source>
        <dbReference type="ARBA" id="ARBA00004141"/>
    </source>
</evidence>
<feature type="transmembrane region" description="Helical" evidence="5">
    <location>
        <begin position="221"/>
        <end position="247"/>
    </location>
</feature>
<evidence type="ECO:0000313" key="7">
    <source>
        <dbReference type="RefSeq" id="XP_030050241.1"/>
    </source>
</evidence>
<feature type="transmembrane region" description="Helical" evidence="5">
    <location>
        <begin position="84"/>
        <end position="107"/>
    </location>
</feature>
<dbReference type="OrthoDB" id="5870230at2759"/>
<keyword evidence="4 5" id="KW-0472">Membrane</keyword>
<dbReference type="InParanoid" id="A0A6P7XAA9"/>
<dbReference type="InterPro" id="IPR018499">
    <property type="entry name" value="Tetraspanin/Peripherin"/>
</dbReference>
<dbReference type="SUPFAM" id="SSF48652">
    <property type="entry name" value="Tetraspanin"/>
    <property type="match status" value="1"/>
</dbReference>
<dbReference type="PANTHER" id="PTHR19282">
    <property type="entry name" value="TETRASPANIN"/>
    <property type="match status" value="1"/>
</dbReference>
<gene>
    <name evidence="7" type="primary">LOC115463674</name>
</gene>
<dbReference type="RefSeq" id="XP_030050241.1">
    <property type="nucleotide sequence ID" value="XM_030194381.1"/>
</dbReference>
<dbReference type="PRINTS" id="PR00259">
    <property type="entry name" value="TMFOUR"/>
</dbReference>
<dbReference type="Gene3D" id="1.10.1450.10">
    <property type="entry name" value="Tetraspanin"/>
    <property type="match status" value="1"/>
</dbReference>
<evidence type="ECO:0000256" key="2">
    <source>
        <dbReference type="ARBA" id="ARBA00022692"/>
    </source>
</evidence>
<feature type="transmembrane region" description="Helical" evidence="5">
    <location>
        <begin position="114"/>
        <end position="137"/>
    </location>
</feature>
<evidence type="ECO:0000256" key="4">
    <source>
        <dbReference type="ARBA" id="ARBA00023136"/>
    </source>
</evidence>
<dbReference type="GeneID" id="115463674"/>
<accession>A0A6P7XAA9</accession>
<feature type="transmembrane region" description="Helical" evidence="5">
    <location>
        <begin position="40"/>
        <end position="64"/>
    </location>
</feature>
<sequence>MGSQSKYYILSGKKKHLQQSNLLSIGTMAVRGETTCIKHYLVVFNCLLWICGMVLLGFGIWMWIDDNLAEVLDLESSNTTFYTTVYIMIAVGVFVALLGGLGCYGAGRESMSSLAAYFAFLLAVLIVELAVAAVIYANQNGVVSVLQNLYTYAYVKFLKTERTSLGLTLRVLHHALDCCGVTGVLDQIITNTCPARSGLAVFTLSSCPSAISTMFEKQSHVILGVCLGLGGVTILTLIFTAVLLAGIRARRHRKQLQHSTKPIALTSIWHGQQHWQPINTAFQEQQQTNTPFFYTAPEPVEFGKI</sequence>
<keyword evidence="6" id="KW-1185">Reference proteome</keyword>
<dbReference type="InterPro" id="IPR008952">
    <property type="entry name" value="Tetraspanin_EC2_sf"/>
</dbReference>
<protein>
    <submittedName>
        <fullName evidence="7">CD9 antigen-like isoform X2</fullName>
    </submittedName>
</protein>
<dbReference type="Pfam" id="PF00335">
    <property type="entry name" value="Tetraspanin"/>
    <property type="match status" value="1"/>
</dbReference>
<proteinExistence type="predicted"/>
<dbReference type="PANTHER" id="PTHR19282:SF163">
    <property type="entry name" value="CD9 ANTIGEN"/>
    <property type="match status" value="1"/>
</dbReference>
<dbReference type="Proteomes" id="UP000515156">
    <property type="component" value="Chromosome 2"/>
</dbReference>
<evidence type="ECO:0000313" key="6">
    <source>
        <dbReference type="Proteomes" id="UP000515156"/>
    </source>
</evidence>
<evidence type="ECO:0000256" key="5">
    <source>
        <dbReference type="SAM" id="Phobius"/>
    </source>
</evidence>